<gene>
    <name evidence="2" type="ORF">DEO72_LG11g2236</name>
</gene>
<name>A0A4D6NTZ0_VIGUN</name>
<evidence type="ECO:0000313" key="3">
    <source>
        <dbReference type="Proteomes" id="UP000501690"/>
    </source>
</evidence>
<dbReference type="AlphaFoldDB" id="A0A4D6NTZ0"/>
<reference evidence="2 3" key="1">
    <citation type="submission" date="2019-04" db="EMBL/GenBank/DDBJ databases">
        <title>An improved genome assembly and genetic linkage map for asparagus bean, Vigna unguiculata ssp. sesquipedialis.</title>
        <authorList>
            <person name="Xia Q."/>
            <person name="Zhang R."/>
            <person name="Dong Y."/>
        </authorList>
    </citation>
    <scope>NUCLEOTIDE SEQUENCE [LARGE SCALE GENOMIC DNA]</scope>
    <source>
        <tissue evidence="2">Leaf</tissue>
    </source>
</reference>
<organism evidence="2 3">
    <name type="scientific">Vigna unguiculata</name>
    <name type="common">Cowpea</name>
    <dbReference type="NCBI Taxonomy" id="3917"/>
    <lineage>
        <taxon>Eukaryota</taxon>
        <taxon>Viridiplantae</taxon>
        <taxon>Streptophyta</taxon>
        <taxon>Embryophyta</taxon>
        <taxon>Tracheophyta</taxon>
        <taxon>Spermatophyta</taxon>
        <taxon>Magnoliopsida</taxon>
        <taxon>eudicotyledons</taxon>
        <taxon>Gunneridae</taxon>
        <taxon>Pentapetalae</taxon>
        <taxon>rosids</taxon>
        <taxon>fabids</taxon>
        <taxon>Fabales</taxon>
        <taxon>Fabaceae</taxon>
        <taxon>Papilionoideae</taxon>
        <taxon>50 kb inversion clade</taxon>
        <taxon>NPAAA clade</taxon>
        <taxon>indigoferoid/millettioid clade</taxon>
        <taxon>Phaseoleae</taxon>
        <taxon>Vigna</taxon>
    </lineage>
</organism>
<dbReference type="Proteomes" id="UP000501690">
    <property type="component" value="Linkage Group LG11"/>
</dbReference>
<evidence type="ECO:0000256" key="1">
    <source>
        <dbReference type="SAM" id="Phobius"/>
    </source>
</evidence>
<keyword evidence="1" id="KW-0472">Membrane</keyword>
<protein>
    <recommendedName>
        <fullName evidence="4">Transmembrane protein</fullName>
    </recommendedName>
</protein>
<evidence type="ECO:0008006" key="4">
    <source>
        <dbReference type="Google" id="ProtNLM"/>
    </source>
</evidence>
<keyword evidence="1" id="KW-0812">Transmembrane</keyword>
<proteinExistence type="predicted"/>
<keyword evidence="3" id="KW-1185">Reference proteome</keyword>
<feature type="transmembrane region" description="Helical" evidence="1">
    <location>
        <begin position="48"/>
        <end position="77"/>
    </location>
</feature>
<keyword evidence="1" id="KW-1133">Transmembrane helix</keyword>
<evidence type="ECO:0000313" key="2">
    <source>
        <dbReference type="EMBL" id="QCE15227.1"/>
    </source>
</evidence>
<accession>A0A4D6NTZ0</accession>
<dbReference type="EMBL" id="CP039355">
    <property type="protein sequence ID" value="QCE15227.1"/>
    <property type="molecule type" value="Genomic_DNA"/>
</dbReference>
<sequence>MGVEDGVLHDECSIDHGGCVVGALRVATVCILGDVVAGVNGGSKVLPWWLVGCTLIWVSCYGCGQLCIAQIIFYILLQH</sequence>